<evidence type="ECO:0000256" key="2">
    <source>
        <dbReference type="SAM" id="Phobius"/>
    </source>
</evidence>
<feature type="region of interest" description="Disordered" evidence="1">
    <location>
        <begin position="30"/>
        <end position="149"/>
    </location>
</feature>
<evidence type="ECO:0000256" key="1">
    <source>
        <dbReference type="SAM" id="MobiDB-lite"/>
    </source>
</evidence>
<evidence type="ECO:0000313" key="4">
    <source>
        <dbReference type="Proteomes" id="UP000194577"/>
    </source>
</evidence>
<organism evidence="3 4">
    <name type="scientific">Actinomyces ruminis</name>
    <dbReference type="NCBI Taxonomy" id="1937003"/>
    <lineage>
        <taxon>Bacteria</taxon>
        <taxon>Bacillati</taxon>
        <taxon>Actinomycetota</taxon>
        <taxon>Actinomycetes</taxon>
        <taxon>Actinomycetales</taxon>
        <taxon>Actinomycetaceae</taxon>
        <taxon>Actinomyces</taxon>
    </lineage>
</organism>
<feature type="compositionally biased region" description="Pro residues" evidence="1">
    <location>
        <begin position="41"/>
        <end position="54"/>
    </location>
</feature>
<comment type="caution">
    <text evidence="3">The sequence shown here is derived from an EMBL/GenBank/DDBJ whole genome shotgun (WGS) entry which is preliminary data.</text>
</comment>
<gene>
    <name evidence="3" type="ORF">BW737_012835</name>
</gene>
<feature type="transmembrane region" description="Helical" evidence="2">
    <location>
        <begin position="182"/>
        <end position="204"/>
    </location>
</feature>
<keyword evidence="2" id="KW-0812">Transmembrane</keyword>
<protein>
    <submittedName>
        <fullName evidence="3">DUF2157 domain-containing protein</fullName>
    </submittedName>
</protein>
<dbReference type="Proteomes" id="UP000194577">
    <property type="component" value="Unassembled WGS sequence"/>
</dbReference>
<evidence type="ECO:0000313" key="3">
    <source>
        <dbReference type="EMBL" id="PHP51992.1"/>
    </source>
</evidence>
<feature type="transmembrane region" description="Helical" evidence="2">
    <location>
        <begin position="240"/>
        <end position="256"/>
    </location>
</feature>
<keyword evidence="4" id="KW-1185">Reference proteome</keyword>
<sequence>MDTSSERLDEIIGRLAALERKVDWVAARVAPDEVGARRVPVPAPSHPTPAPRPQSDPGRSAGESSSRPSTPASASPNASGTQTAPRAVGKPRTPALSTYPPSRPAPLSPGASTPNAPTGVPRIKLDAPTGNDPLATRSPRPQPQRSQEGNVGRYVLSGAAAFLIVSAAVSLIALVWDRIPDVVKVGTLGVIAVIMVASGTFLVYRRQRQRVAAATLTGTGGALGFVAVIGAAMIAGLPSIAAFVLMVAWAFVLLLVSCATRQFFTAVVSMLGAMVTVASPRRRWPAIRSRRR</sequence>
<proteinExistence type="predicted"/>
<keyword evidence="2" id="KW-0472">Membrane</keyword>
<reference evidence="3 4" key="1">
    <citation type="submission" date="2017-10" db="EMBL/GenBank/DDBJ databases">
        <title>Draft genome sequence of cellulolytic Actinomyces sp CtC72 isolated from cattle rumen fluid.</title>
        <authorList>
            <person name="Joshi A.J."/>
            <person name="Vasudevan G."/>
            <person name="Lanjekar V.B."/>
            <person name="Hivarkar S."/>
            <person name="Engineer A."/>
            <person name="Pore S.D."/>
            <person name="Dhakephalkar P.K."/>
            <person name="Dagar S."/>
        </authorList>
    </citation>
    <scope>NUCLEOTIDE SEQUENCE [LARGE SCALE GENOMIC DNA]</scope>
    <source>
        <strain evidence="4">CtC72</strain>
    </source>
</reference>
<feature type="transmembrane region" description="Helical" evidence="2">
    <location>
        <begin position="154"/>
        <end position="176"/>
    </location>
</feature>
<accession>A0ABX4M973</accession>
<keyword evidence="2" id="KW-1133">Transmembrane helix</keyword>
<feature type="transmembrane region" description="Helical" evidence="2">
    <location>
        <begin position="211"/>
        <end position="234"/>
    </location>
</feature>
<feature type="compositionally biased region" description="Low complexity" evidence="1">
    <location>
        <begin position="64"/>
        <end position="79"/>
    </location>
</feature>
<dbReference type="EMBL" id="MTPX02000069">
    <property type="protein sequence ID" value="PHP51992.1"/>
    <property type="molecule type" value="Genomic_DNA"/>
</dbReference>
<name>A0ABX4M973_9ACTO</name>
<dbReference type="RefSeq" id="WP_086615577.1">
    <property type="nucleotide sequence ID" value="NZ_MTPX02000069.1"/>
</dbReference>